<dbReference type="Proteomes" id="UP001139485">
    <property type="component" value="Unassembled WGS sequence"/>
</dbReference>
<keyword evidence="12" id="KW-1185">Reference proteome</keyword>
<accession>A0A9X2D7H5</accession>
<dbReference type="GO" id="GO:0016763">
    <property type="term" value="F:pentosyltransferase activity"/>
    <property type="evidence" value="ECO:0007669"/>
    <property type="project" value="TreeGrafter"/>
</dbReference>
<feature type="domain" description="Glycosyltransferase RgtA/B/C/D-like" evidence="10">
    <location>
        <begin position="91"/>
        <end position="246"/>
    </location>
</feature>
<keyword evidence="4 11" id="KW-0808">Transferase</keyword>
<evidence type="ECO:0000259" key="10">
    <source>
        <dbReference type="Pfam" id="PF13231"/>
    </source>
</evidence>
<evidence type="ECO:0000256" key="7">
    <source>
        <dbReference type="ARBA" id="ARBA00023136"/>
    </source>
</evidence>
<dbReference type="EMBL" id="JAMOIL010000011">
    <property type="protein sequence ID" value="MCM0620596.1"/>
    <property type="molecule type" value="Genomic_DNA"/>
</dbReference>
<feature type="transmembrane region" description="Helical" evidence="9">
    <location>
        <begin position="350"/>
        <end position="369"/>
    </location>
</feature>
<feature type="transmembrane region" description="Helical" evidence="9">
    <location>
        <begin position="193"/>
        <end position="225"/>
    </location>
</feature>
<feature type="transmembrane region" description="Helical" evidence="9">
    <location>
        <begin position="381"/>
        <end position="403"/>
    </location>
</feature>
<keyword evidence="3 11" id="KW-0328">Glycosyltransferase</keyword>
<feature type="transmembrane region" description="Helical" evidence="9">
    <location>
        <begin position="304"/>
        <end position="321"/>
    </location>
</feature>
<keyword evidence="6 9" id="KW-1133">Transmembrane helix</keyword>
<evidence type="ECO:0000256" key="1">
    <source>
        <dbReference type="ARBA" id="ARBA00004651"/>
    </source>
</evidence>
<evidence type="ECO:0000313" key="11">
    <source>
        <dbReference type="EMBL" id="MCM0620596.1"/>
    </source>
</evidence>
<keyword evidence="5 9" id="KW-0812">Transmembrane</keyword>
<dbReference type="InterPro" id="IPR038731">
    <property type="entry name" value="RgtA/B/C-like"/>
</dbReference>
<evidence type="ECO:0000256" key="2">
    <source>
        <dbReference type="ARBA" id="ARBA00022475"/>
    </source>
</evidence>
<gene>
    <name evidence="11" type="ORF">M8330_09855</name>
</gene>
<dbReference type="GO" id="GO:0009103">
    <property type="term" value="P:lipopolysaccharide biosynthetic process"/>
    <property type="evidence" value="ECO:0007669"/>
    <property type="project" value="UniProtKB-ARBA"/>
</dbReference>
<comment type="subcellular location">
    <subcellularLocation>
        <location evidence="1">Cell membrane</location>
        <topology evidence="1">Multi-pass membrane protein</topology>
    </subcellularLocation>
</comment>
<feature type="transmembrane region" description="Helical" evidence="9">
    <location>
        <begin position="118"/>
        <end position="138"/>
    </location>
</feature>
<dbReference type="AlphaFoldDB" id="A0A9X2D7H5"/>
<organism evidence="11 12">
    <name type="scientific">Nocardioides bruguierae</name>
    <dbReference type="NCBI Taxonomy" id="2945102"/>
    <lineage>
        <taxon>Bacteria</taxon>
        <taxon>Bacillati</taxon>
        <taxon>Actinomycetota</taxon>
        <taxon>Actinomycetes</taxon>
        <taxon>Propionibacteriales</taxon>
        <taxon>Nocardioidaceae</taxon>
        <taxon>Nocardioides</taxon>
    </lineage>
</organism>
<dbReference type="EC" id="2.4.-.-" evidence="11"/>
<feature type="region of interest" description="Disordered" evidence="8">
    <location>
        <begin position="1"/>
        <end position="21"/>
    </location>
</feature>
<feature type="transmembrane region" description="Helical" evidence="9">
    <location>
        <begin position="328"/>
        <end position="344"/>
    </location>
</feature>
<dbReference type="GO" id="GO:0005886">
    <property type="term" value="C:plasma membrane"/>
    <property type="evidence" value="ECO:0007669"/>
    <property type="project" value="UniProtKB-SubCell"/>
</dbReference>
<proteinExistence type="predicted"/>
<dbReference type="RefSeq" id="WP_250827188.1">
    <property type="nucleotide sequence ID" value="NZ_JAMOIL010000011.1"/>
</dbReference>
<dbReference type="PANTHER" id="PTHR33908:SF11">
    <property type="entry name" value="MEMBRANE PROTEIN"/>
    <property type="match status" value="1"/>
</dbReference>
<keyword evidence="2" id="KW-1003">Cell membrane</keyword>
<evidence type="ECO:0000256" key="3">
    <source>
        <dbReference type="ARBA" id="ARBA00022676"/>
    </source>
</evidence>
<feature type="transmembrane region" description="Helical" evidence="9">
    <location>
        <begin position="237"/>
        <end position="257"/>
    </location>
</feature>
<evidence type="ECO:0000256" key="4">
    <source>
        <dbReference type="ARBA" id="ARBA00022679"/>
    </source>
</evidence>
<comment type="caution">
    <text evidence="11">The sequence shown here is derived from an EMBL/GenBank/DDBJ whole genome shotgun (WGS) entry which is preliminary data.</text>
</comment>
<protein>
    <submittedName>
        <fullName evidence="11">Glycosyltransferase family 39 protein</fullName>
        <ecNumber evidence="11">2.4.-.-</ecNumber>
    </submittedName>
</protein>
<evidence type="ECO:0000256" key="6">
    <source>
        <dbReference type="ARBA" id="ARBA00022989"/>
    </source>
</evidence>
<dbReference type="InterPro" id="IPR050297">
    <property type="entry name" value="LipidA_mod_glycosyltrf_83"/>
</dbReference>
<sequence length="666" mass="70024">MTALLTPPRTQGPAASAVPTSPGRLARARGWLSRHRTSASWLTPLLVLTAVARLVNMGGSPQRIDDEGTYVAQAWAVETLGELGHYTYWYDHPPLGWIQIAGWTALTDGFGRYSVSVLAGREAMVVAATVSAALLWVLGRRLGLSRPAAATALLLFALSPLVVQYSRTVYLDNVATPWVLAAFVLALSRRHQLVSFAAAALCFAVAVLTKETTLLLLPFLVWQLLRSATPDTRRYTLSVAGALFVLAGVGYLALALLKGELLPGAGRVSLWDGIYFQLVGRDSSGSVLSASTQAGQSLRTWLDLGAPLLLGGTAAAAGGLLVRRLRPYAAAFLVLAAIVLKPGYLPVPYVIALLPLAALLVPAVVEAGLRHARGSAGTLRRTAAGGLAGVLALAVLAGAALTWPSALGRLWTADDDAPLRSAEAWVEGNLTDGQRILVDDAAWLDLVRAGIPREDVVWYYKADTDPAVYDLAPDGWSDYDYALVTEGVRQAAGSSPVMDSARDNGVVVASFGDGGPETVDVVRVMPDGIDAFYAAQDYDERARTAAGRQLLDNPALSFSQDAARALRRGTADARSVLLLAQLSADFDLTVGGFPVAAGESTDELPAHRLLLTGVDGGPLDSAAGRRLAAQVRAQTGSYAPASVEETADGLLVTFPLGAPDYLLPAP</sequence>
<evidence type="ECO:0000256" key="9">
    <source>
        <dbReference type="SAM" id="Phobius"/>
    </source>
</evidence>
<feature type="transmembrane region" description="Helical" evidence="9">
    <location>
        <begin position="144"/>
        <end position="163"/>
    </location>
</feature>
<evidence type="ECO:0000256" key="5">
    <source>
        <dbReference type="ARBA" id="ARBA00022692"/>
    </source>
</evidence>
<evidence type="ECO:0000256" key="8">
    <source>
        <dbReference type="SAM" id="MobiDB-lite"/>
    </source>
</evidence>
<dbReference type="PANTHER" id="PTHR33908">
    <property type="entry name" value="MANNOSYLTRANSFERASE YKCB-RELATED"/>
    <property type="match status" value="1"/>
</dbReference>
<name>A0A9X2D7H5_9ACTN</name>
<reference evidence="11" key="1">
    <citation type="submission" date="2022-05" db="EMBL/GenBank/DDBJ databases">
        <authorList>
            <person name="Tuo L."/>
        </authorList>
    </citation>
    <scope>NUCLEOTIDE SEQUENCE</scope>
    <source>
        <strain evidence="11">BSK12Z-4</strain>
    </source>
</reference>
<keyword evidence="7 9" id="KW-0472">Membrane</keyword>
<dbReference type="Pfam" id="PF13231">
    <property type="entry name" value="PMT_2"/>
    <property type="match status" value="1"/>
</dbReference>
<evidence type="ECO:0000313" key="12">
    <source>
        <dbReference type="Proteomes" id="UP001139485"/>
    </source>
</evidence>